<evidence type="ECO:0000313" key="3">
    <source>
        <dbReference type="Proteomes" id="UP000024635"/>
    </source>
</evidence>
<dbReference type="EMBL" id="JARK01000100">
    <property type="protein sequence ID" value="EYC43207.1"/>
    <property type="molecule type" value="Genomic_DNA"/>
</dbReference>
<evidence type="ECO:0000313" key="2">
    <source>
        <dbReference type="EMBL" id="EYC43207.1"/>
    </source>
</evidence>
<feature type="region of interest" description="Disordered" evidence="1">
    <location>
        <begin position="1"/>
        <end position="36"/>
    </location>
</feature>
<dbReference type="AlphaFoldDB" id="A0A016WVB6"/>
<feature type="compositionally biased region" description="Polar residues" evidence="1">
    <location>
        <begin position="14"/>
        <end position="34"/>
    </location>
</feature>
<comment type="caution">
    <text evidence="2">The sequence shown here is derived from an EMBL/GenBank/DDBJ whole genome shotgun (WGS) entry which is preliminary data.</text>
</comment>
<keyword evidence="3" id="KW-1185">Reference proteome</keyword>
<proteinExistence type="predicted"/>
<protein>
    <submittedName>
        <fullName evidence="2">Uncharacterized protein</fullName>
    </submittedName>
</protein>
<dbReference type="Proteomes" id="UP000024635">
    <property type="component" value="Unassembled WGS sequence"/>
</dbReference>
<evidence type="ECO:0000256" key="1">
    <source>
        <dbReference type="SAM" id="MobiDB-lite"/>
    </source>
</evidence>
<accession>A0A016WVB6</accession>
<reference evidence="3" key="1">
    <citation type="journal article" date="2015" name="Nat. Genet.">
        <title>The genome and transcriptome of the zoonotic hookworm Ancylostoma ceylanicum identify infection-specific gene families.</title>
        <authorList>
            <person name="Schwarz E.M."/>
            <person name="Hu Y."/>
            <person name="Antoshechkin I."/>
            <person name="Miller M.M."/>
            <person name="Sternberg P.W."/>
            <person name="Aroian R.V."/>
        </authorList>
    </citation>
    <scope>NUCLEOTIDE SEQUENCE</scope>
    <source>
        <strain evidence="3">HY135</strain>
    </source>
</reference>
<gene>
    <name evidence="2" type="primary">Acey_s0500.g2579</name>
    <name evidence="2" type="ORF">Y032_0500g2579</name>
</gene>
<dbReference type="STRING" id="53326.A0A016WVB6"/>
<name>A0A016WVB6_9BILA</name>
<sequence length="225" mass="25523">MAPKTRVSKKQEASRASQGTSTSNISLGNGNLQSSDEEYDGLTNAELIAYINARAQDPVVEKLLSVLGRRLASKFADQLEADKRSRSIVISGLAESDGNTNQTESLKELEEKVSNVLDALNTHCRPMDIYRMGKFDPSRSRLVKVVLPSTFYWRRALANARLLRDAGFPDVYVRRSMTSEERKREYELRQAARERNKGKAHREWVVYRGELVRVSDLNRNRSGNM</sequence>
<organism evidence="2 3">
    <name type="scientific">Ancylostoma ceylanicum</name>
    <dbReference type="NCBI Taxonomy" id="53326"/>
    <lineage>
        <taxon>Eukaryota</taxon>
        <taxon>Metazoa</taxon>
        <taxon>Ecdysozoa</taxon>
        <taxon>Nematoda</taxon>
        <taxon>Chromadorea</taxon>
        <taxon>Rhabditida</taxon>
        <taxon>Rhabditina</taxon>
        <taxon>Rhabditomorpha</taxon>
        <taxon>Strongyloidea</taxon>
        <taxon>Ancylostomatidae</taxon>
        <taxon>Ancylostomatinae</taxon>
        <taxon>Ancylostoma</taxon>
    </lineage>
</organism>
<dbReference type="OrthoDB" id="6092690at2759"/>